<dbReference type="Proteomes" id="UP000693970">
    <property type="component" value="Unassembled WGS sequence"/>
</dbReference>
<keyword evidence="4" id="KW-1185">Reference proteome</keyword>
<sequence>MDAPAEGNDGEPCETDDLSLFWSLLPQPKPAQQQRPHGGGGVSGDAVDNNISSTPTEMTQPYRYLRNDQIESEIPLPITIGTLCWVSLSQGKNRTPRLYQPARVIAMPTGNENESTDEAAVTTSATTTSNDSLDPRFHVQYPKGSTYWVRKSNLLPVLEHHHHLILVASETTDYRRLATVHTTSNDHFIEIGCDFGILVDSVRAKSVVGIDKSETSIQIAKQQYPTQEFILGDIFEQNNDDNDDNNNVNNNLGVPHHDRSDPLVVAIDINGNRELPAVLKCIELVLAWRPRLIVVKSRALYAKMMTQEQEGLGQQQKQQ</sequence>
<protein>
    <recommendedName>
        <fullName evidence="5">Methyltransferase domain-containing protein</fullName>
    </recommendedName>
</protein>
<dbReference type="EMBL" id="JAGRRH010000010">
    <property type="protein sequence ID" value="KAG7362935.1"/>
    <property type="molecule type" value="Genomic_DNA"/>
</dbReference>
<evidence type="ECO:0000256" key="1">
    <source>
        <dbReference type="SAM" id="MobiDB-lite"/>
    </source>
</evidence>
<evidence type="ECO:0000313" key="2">
    <source>
        <dbReference type="EMBL" id="KAG7341776.1"/>
    </source>
</evidence>
<evidence type="ECO:0000313" key="3">
    <source>
        <dbReference type="EMBL" id="KAG7362935.1"/>
    </source>
</evidence>
<accession>A0A9K3PX91</accession>
<reference evidence="3" key="1">
    <citation type="journal article" date="2021" name="Sci. Rep.">
        <title>Diploid genomic architecture of Nitzschia inconspicua, an elite biomass production diatom.</title>
        <authorList>
            <person name="Oliver A."/>
            <person name="Podell S."/>
            <person name="Pinowska A."/>
            <person name="Traller J.C."/>
            <person name="Smith S.R."/>
            <person name="McClure R."/>
            <person name="Beliaev A."/>
            <person name="Bohutskyi P."/>
            <person name="Hill E.A."/>
            <person name="Rabines A."/>
            <person name="Zheng H."/>
            <person name="Allen L.Z."/>
            <person name="Kuo A."/>
            <person name="Grigoriev I.V."/>
            <person name="Allen A.E."/>
            <person name="Hazlebeck D."/>
            <person name="Allen E.E."/>
        </authorList>
    </citation>
    <scope>NUCLEOTIDE SEQUENCE</scope>
    <source>
        <strain evidence="3">Hildebrandi</strain>
    </source>
</reference>
<gene>
    <name evidence="2" type="ORF">IV203_006868</name>
    <name evidence="3" type="ORF">IV203_026295</name>
</gene>
<evidence type="ECO:0000313" key="4">
    <source>
        <dbReference type="Proteomes" id="UP000693970"/>
    </source>
</evidence>
<reference evidence="3" key="2">
    <citation type="submission" date="2021-04" db="EMBL/GenBank/DDBJ databases">
        <authorList>
            <person name="Podell S."/>
        </authorList>
    </citation>
    <scope>NUCLEOTIDE SEQUENCE</scope>
    <source>
        <strain evidence="3">Hildebrandi</strain>
    </source>
</reference>
<organism evidence="3 4">
    <name type="scientific">Nitzschia inconspicua</name>
    <dbReference type="NCBI Taxonomy" id="303405"/>
    <lineage>
        <taxon>Eukaryota</taxon>
        <taxon>Sar</taxon>
        <taxon>Stramenopiles</taxon>
        <taxon>Ochrophyta</taxon>
        <taxon>Bacillariophyta</taxon>
        <taxon>Bacillariophyceae</taxon>
        <taxon>Bacillariophycidae</taxon>
        <taxon>Bacillariales</taxon>
        <taxon>Bacillariaceae</taxon>
        <taxon>Nitzschia</taxon>
    </lineage>
</organism>
<comment type="caution">
    <text evidence="3">The sequence shown here is derived from an EMBL/GenBank/DDBJ whole genome shotgun (WGS) entry which is preliminary data.</text>
</comment>
<dbReference type="OrthoDB" id="192907at2759"/>
<evidence type="ECO:0008006" key="5">
    <source>
        <dbReference type="Google" id="ProtNLM"/>
    </source>
</evidence>
<proteinExistence type="predicted"/>
<feature type="region of interest" description="Disordered" evidence="1">
    <location>
        <begin position="28"/>
        <end position="57"/>
    </location>
</feature>
<dbReference type="AlphaFoldDB" id="A0A9K3PX91"/>
<name>A0A9K3PX91_9STRA</name>
<dbReference type="EMBL" id="JAGRRH010000025">
    <property type="protein sequence ID" value="KAG7341776.1"/>
    <property type="molecule type" value="Genomic_DNA"/>
</dbReference>